<name>A0AAN7N2V2_TRANT</name>
<dbReference type="SUPFAM" id="SSF56399">
    <property type="entry name" value="ADP-ribosylation"/>
    <property type="match status" value="1"/>
</dbReference>
<comment type="caution">
    <text evidence="2">The sequence shown here is derived from an EMBL/GenBank/DDBJ whole genome shotgun (WGS) entry which is preliminary data.</text>
</comment>
<evidence type="ECO:0000313" key="3">
    <source>
        <dbReference type="Proteomes" id="UP001346149"/>
    </source>
</evidence>
<evidence type="ECO:0000256" key="1">
    <source>
        <dbReference type="SAM" id="MobiDB-lite"/>
    </source>
</evidence>
<dbReference type="Proteomes" id="UP001346149">
    <property type="component" value="Unassembled WGS sequence"/>
</dbReference>
<dbReference type="PANTHER" id="PTHR31681">
    <property type="entry name" value="C2H2-LIKE ZINC FINGER PROTEIN"/>
    <property type="match status" value="1"/>
</dbReference>
<dbReference type="PANTHER" id="PTHR31681:SF47">
    <property type="entry name" value="SULFATED SURFACE-LIKE GLYCOPROTEIN"/>
    <property type="match status" value="1"/>
</dbReference>
<dbReference type="EMBL" id="JAXQNO010000002">
    <property type="protein sequence ID" value="KAK4802988.1"/>
    <property type="molecule type" value="Genomic_DNA"/>
</dbReference>
<keyword evidence="3" id="KW-1185">Reference proteome</keyword>
<organism evidence="2 3">
    <name type="scientific">Trapa natans</name>
    <name type="common">Water chestnut</name>
    <dbReference type="NCBI Taxonomy" id="22666"/>
    <lineage>
        <taxon>Eukaryota</taxon>
        <taxon>Viridiplantae</taxon>
        <taxon>Streptophyta</taxon>
        <taxon>Embryophyta</taxon>
        <taxon>Tracheophyta</taxon>
        <taxon>Spermatophyta</taxon>
        <taxon>Magnoliopsida</taxon>
        <taxon>eudicotyledons</taxon>
        <taxon>Gunneridae</taxon>
        <taxon>Pentapetalae</taxon>
        <taxon>rosids</taxon>
        <taxon>malvids</taxon>
        <taxon>Myrtales</taxon>
        <taxon>Lythraceae</taxon>
        <taxon>Trapa</taxon>
    </lineage>
</organism>
<sequence>MARTHSWVRSLQCKSRAFDDVSSSTCRSGSQALKDVVCTARQKHRKPYPGRGPPPTQPLGSNNNKPKIPRKEELAAPPPLALHIRSPVGVLYPALTELPEEHSSRKVVEIIFRSSWDGGMNAFTGQVEMILKIHNGRKASARFEKYREAVKFCARIRAGSGGAREENGRCMADGNEVMRFQCLGPIPPFSGEADNHLAWLRGGLRWGKAAALCTFSGSGRAHESVGKSGGGRRAMLICRVIAGRVANGVGADPFGESRLGFDSVSREDGELLVYDSRAVLPCFLIIYIL</sequence>
<evidence type="ECO:0000313" key="2">
    <source>
        <dbReference type="EMBL" id="KAK4802988.1"/>
    </source>
</evidence>
<gene>
    <name evidence="2" type="ORF">SAY86_001191</name>
</gene>
<reference evidence="2 3" key="1">
    <citation type="journal article" date="2023" name="Hortic Res">
        <title>Pangenome of water caltrop reveals structural variations and asymmetric subgenome divergence after allopolyploidization.</title>
        <authorList>
            <person name="Zhang X."/>
            <person name="Chen Y."/>
            <person name="Wang L."/>
            <person name="Yuan Y."/>
            <person name="Fang M."/>
            <person name="Shi L."/>
            <person name="Lu R."/>
            <person name="Comes H.P."/>
            <person name="Ma Y."/>
            <person name="Chen Y."/>
            <person name="Huang G."/>
            <person name="Zhou Y."/>
            <person name="Zheng Z."/>
            <person name="Qiu Y."/>
        </authorList>
    </citation>
    <scope>NUCLEOTIDE SEQUENCE [LARGE SCALE GENOMIC DNA]</scope>
    <source>
        <strain evidence="2">F231</strain>
    </source>
</reference>
<accession>A0AAN7N2V2</accession>
<dbReference type="AlphaFoldDB" id="A0AAN7N2V2"/>
<proteinExistence type="predicted"/>
<feature type="region of interest" description="Disordered" evidence="1">
    <location>
        <begin position="41"/>
        <end position="71"/>
    </location>
</feature>
<dbReference type="Gene3D" id="3.90.228.10">
    <property type="match status" value="1"/>
</dbReference>
<protein>
    <submittedName>
        <fullName evidence="2">Uncharacterized protein</fullName>
    </submittedName>
</protein>